<keyword evidence="2" id="KW-0732">Signal</keyword>
<proteinExistence type="predicted"/>
<organism evidence="3 4">
    <name type="scientific">Nocardia tenerifensis</name>
    <dbReference type="NCBI Taxonomy" id="228006"/>
    <lineage>
        <taxon>Bacteria</taxon>
        <taxon>Bacillati</taxon>
        <taxon>Actinomycetota</taxon>
        <taxon>Actinomycetes</taxon>
        <taxon>Mycobacteriales</taxon>
        <taxon>Nocardiaceae</taxon>
        <taxon>Nocardia</taxon>
    </lineage>
</organism>
<evidence type="ECO:0000313" key="3">
    <source>
        <dbReference type="EMBL" id="PXX60248.1"/>
    </source>
</evidence>
<evidence type="ECO:0008006" key="5">
    <source>
        <dbReference type="Google" id="ProtNLM"/>
    </source>
</evidence>
<evidence type="ECO:0000256" key="2">
    <source>
        <dbReference type="SAM" id="SignalP"/>
    </source>
</evidence>
<feature type="compositionally biased region" description="Pro residues" evidence="1">
    <location>
        <begin position="90"/>
        <end position="100"/>
    </location>
</feature>
<name>A0A318JY80_9NOCA</name>
<evidence type="ECO:0000256" key="1">
    <source>
        <dbReference type="SAM" id="MobiDB-lite"/>
    </source>
</evidence>
<dbReference type="EMBL" id="QJKF01000010">
    <property type="protein sequence ID" value="PXX60248.1"/>
    <property type="molecule type" value="Genomic_DNA"/>
</dbReference>
<reference evidence="3 4" key="1">
    <citation type="submission" date="2018-05" db="EMBL/GenBank/DDBJ databases">
        <title>Genomic Encyclopedia of Type Strains, Phase IV (KMG-IV): sequencing the most valuable type-strain genomes for metagenomic binning, comparative biology and taxonomic classification.</title>
        <authorList>
            <person name="Goeker M."/>
        </authorList>
    </citation>
    <scope>NUCLEOTIDE SEQUENCE [LARGE SCALE GENOMIC DNA]</scope>
    <source>
        <strain evidence="3 4">DSM 44704</strain>
    </source>
</reference>
<accession>A0A318JY80</accession>
<gene>
    <name evidence="3" type="ORF">DFR70_11088</name>
</gene>
<protein>
    <recommendedName>
        <fullName evidence="5">SH3 domain-containing protein</fullName>
    </recommendedName>
</protein>
<feature type="chain" id="PRO_5039310514" description="SH3 domain-containing protein" evidence="2">
    <location>
        <begin position="33"/>
        <end position="137"/>
    </location>
</feature>
<feature type="region of interest" description="Disordered" evidence="1">
    <location>
        <begin position="88"/>
        <end position="137"/>
    </location>
</feature>
<keyword evidence="4" id="KW-1185">Reference proteome</keyword>
<evidence type="ECO:0000313" key="4">
    <source>
        <dbReference type="Proteomes" id="UP000247569"/>
    </source>
</evidence>
<dbReference type="Proteomes" id="UP000247569">
    <property type="component" value="Unassembled WGS sequence"/>
</dbReference>
<comment type="caution">
    <text evidence="3">The sequence shown here is derived from an EMBL/GenBank/DDBJ whole genome shotgun (WGS) entry which is preliminary data.</text>
</comment>
<sequence length="137" mass="13345">MAALIGRRLAAVLSATALSAAVVAGVAGAASAQPGPLDRPGAPAQPGPPVMVDPGAPALCQEIAPDGSVRITRGADDESWVTIERELPPGAVPAAPPAPARPADVSPGAPVEVRPAVPGDIAPPAPTEPECVVAGVR</sequence>
<feature type="signal peptide" evidence="2">
    <location>
        <begin position="1"/>
        <end position="32"/>
    </location>
</feature>
<dbReference type="RefSeq" id="WP_110293768.1">
    <property type="nucleotide sequence ID" value="NZ_QJKF01000010.1"/>
</dbReference>
<feature type="region of interest" description="Disordered" evidence="1">
    <location>
        <begin position="30"/>
        <end position="51"/>
    </location>
</feature>
<dbReference type="AlphaFoldDB" id="A0A318JY80"/>